<evidence type="ECO:0000313" key="4">
    <source>
        <dbReference type="Proteomes" id="UP000436016"/>
    </source>
</evidence>
<reference evidence="3 4" key="1">
    <citation type="submission" date="2019-12" db="EMBL/GenBank/DDBJ databases">
        <title>Strain KN286 was isolated from seawater, which was collected from Caroline Seamount in the tropical western Pacific.</title>
        <authorList>
            <person name="Wang Q."/>
        </authorList>
    </citation>
    <scope>NUCLEOTIDE SEQUENCE [LARGE SCALE GENOMIC DNA]</scope>
    <source>
        <strain evidence="3 4">KN286</strain>
    </source>
</reference>
<dbReference type="NCBIfam" id="NF007141">
    <property type="entry name" value="PRK09585.1-5"/>
    <property type="match status" value="1"/>
</dbReference>
<dbReference type="SUPFAM" id="SSF53067">
    <property type="entry name" value="Actin-like ATPase domain"/>
    <property type="match status" value="1"/>
</dbReference>
<keyword evidence="2" id="KW-0547">Nucleotide-binding</keyword>
<comment type="pathway">
    <text evidence="2">Amino-sugar metabolism; 1,6-anhydro-N-acetylmuramate degradation.</text>
</comment>
<comment type="function">
    <text evidence="2">Catalyzes the specific phosphorylation of 1,6-anhydro-N-acetylmuramic acid (anhMurNAc) with the simultaneous cleavage of the 1,6-anhydro ring, generating MurNAc-6-P. Is required for the utilization of anhMurNAc either imported from the medium or derived from its own cell wall murein, and thus plays a role in cell wall recycling.</text>
</comment>
<evidence type="ECO:0000313" key="3">
    <source>
        <dbReference type="EMBL" id="MXU65871.1"/>
    </source>
</evidence>
<keyword evidence="2 3" id="KW-0418">Kinase</keyword>
<dbReference type="RefSeq" id="WP_160854739.1">
    <property type="nucleotide sequence ID" value="NZ_WUWG01000003.1"/>
</dbReference>
<comment type="similarity">
    <text evidence="2">Belongs to the anhydro-N-acetylmuramic acid kinase family.</text>
</comment>
<dbReference type="GO" id="GO:0097175">
    <property type="term" value="P:1,6-anhydro-N-acetyl-beta-muramic acid catabolic process"/>
    <property type="evidence" value="ECO:0007669"/>
    <property type="project" value="UniProtKB-UniRule"/>
</dbReference>
<comment type="pathway">
    <text evidence="2">Cell wall biogenesis; peptidoglycan recycling.</text>
</comment>
<name>A0A6B0U4L0_9RHOB</name>
<dbReference type="GO" id="GO:0009254">
    <property type="term" value="P:peptidoglycan turnover"/>
    <property type="evidence" value="ECO:0007669"/>
    <property type="project" value="UniProtKB-UniRule"/>
</dbReference>
<dbReference type="GO" id="GO:0006040">
    <property type="term" value="P:amino sugar metabolic process"/>
    <property type="evidence" value="ECO:0007669"/>
    <property type="project" value="InterPro"/>
</dbReference>
<dbReference type="Pfam" id="PF03702">
    <property type="entry name" value="AnmK"/>
    <property type="match status" value="1"/>
</dbReference>
<dbReference type="PANTHER" id="PTHR30605:SF0">
    <property type="entry name" value="ANHYDRO-N-ACETYLMURAMIC ACID KINASE"/>
    <property type="match status" value="1"/>
</dbReference>
<keyword evidence="2" id="KW-0067">ATP-binding</keyword>
<dbReference type="Gene3D" id="3.30.420.40">
    <property type="match status" value="2"/>
</dbReference>
<dbReference type="GO" id="GO:0016773">
    <property type="term" value="F:phosphotransferase activity, alcohol group as acceptor"/>
    <property type="evidence" value="ECO:0007669"/>
    <property type="project" value="UniProtKB-UniRule"/>
</dbReference>
<protein>
    <recommendedName>
        <fullName evidence="2">Anhydro-N-acetylmuramic acid kinase</fullName>
        <ecNumber evidence="2">2.7.1.170</ecNumber>
    </recommendedName>
    <alternativeName>
        <fullName evidence="2">AnhMurNAc kinase</fullName>
    </alternativeName>
</protein>
<evidence type="ECO:0000256" key="2">
    <source>
        <dbReference type="HAMAP-Rule" id="MF_01270"/>
    </source>
</evidence>
<dbReference type="EC" id="2.7.1.170" evidence="2"/>
<dbReference type="PANTHER" id="PTHR30605">
    <property type="entry name" value="ANHYDRO-N-ACETYLMURAMIC ACID KINASE"/>
    <property type="match status" value="1"/>
</dbReference>
<dbReference type="UniPathway" id="UPA00343"/>
<organism evidence="3 4">
    <name type="scientific">Oceanomicrobium pacificus</name>
    <dbReference type="NCBI Taxonomy" id="2692916"/>
    <lineage>
        <taxon>Bacteria</taxon>
        <taxon>Pseudomonadati</taxon>
        <taxon>Pseudomonadota</taxon>
        <taxon>Alphaproteobacteria</taxon>
        <taxon>Rhodobacterales</taxon>
        <taxon>Paracoccaceae</taxon>
        <taxon>Oceanomicrobium</taxon>
    </lineage>
</organism>
<comment type="catalytic activity">
    <reaction evidence="2">
        <text>1,6-anhydro-N-acetyl-beta-muramate + ATP + H2O = N-acetyl-D-muramate 6-phosphate + ADP + H(+)</text>
        <dbReference type="Rhea" id="RHEA:24952"/>
        <dbReference type="ChEBI" id="CHEBI:15377"/>
        <dbReference type="ChEBI" id="CHEBI:15378"/>
        <dbReference type="ChEBI" id="CHEBI:30616"/>
        <dbReference type="ChEBI" id="CHEBI:58690"/>
        <dbReference type="ChEBI" id="CHEBI:58722"/>
        <dbReference type="ChEBI" id="CHEBI:456216"/>
        <dbReference type="EC" id="2.7.1.170"/>
    </reaction>
</comment>
<dbReference type="GO" id="GO:0016301">
    <property type="term" value="F:kinase activity"/>
    <property type="evidence" value="ECO:0007669"/>
    <property type="project" value="UniProtKB-KW"/>
</dbReference>
<dbReference type="HAMAP" id="MF_01270">
    <property type="entry name" value="AnhMurNAc_kinase"/>
    <property type="match status" value="1"/>
</dbReference>
<dbReference type="EMBL" id="WUWG01000003">
    <property type="protein sequence ID" value="MXU65871.1"/>
    <property type="molecule type" value="Genomic_DNA"/>
</dbReference>
<dbReference type="InterPro" id="IPR043129">
    <property type="entry name" value="ATPase_NBD"/>
</dbReference>
<keyword evidence="4" id="KW-1185">Reference proteome</keyword>
<keyword evidence="1 2" id="KW-0119">Carbohydrate metabolism</keyword>
<dbReference type="GO" id="GO:0005524">
    <property type="term" value="F:ATP binding"/>
    <property type="evidence" value="ECO:0007669"/>
    <property type="project" value="UniProtKB-UniRule"/>
</dbReference>
<dbReference type="UniPathway" id="UPA00544"/>
<evidence type="ECO:0000256" key="1">
    <source>
        <dbReference type="ARBA" id="ARBA00023277"/>
    </source>
</evidence>
<dbReference type="AlphaFoldDB" id="A0A6B0U4L0"/>
<dbReference type="InterPro" id="IPR005338">
    <property type="entry name" value="Anhydro_N_Ac-Mur_kinase"/>
</dbReference>
<sequence length="375" mass="38360">MGAGIGMQTVIGMMSGTSLDAVDVALLDTDGERIGGFGSHLTLDLDPDDRALIASGFGQWPDPQSNLLAEIEARVRARHLDALQAIGARSGQLVGFHGQTLSHDPDTGRTFQIGDGARLASDSGCRVAWDFRSADMDAGGQGAPLAPFFHHACARWAGCSAPVAFVNIGGVANVTWVDPAVEDPAAAQALLAFDTGPGNALLNDLMLARTGAAYDADGATAAAGQADAGAVARYLGLPYFLKNPPKSLDRNDFDMVSAWVDGASTADAAATLSAMTVAGIAAAEAHFPKPVEGWFICGGGRRNGHMMARLSAALAAPVGPVERLGLDGDMLEAQAFAYLAARTERGLPLSAPGTTGVDRPVTGGRLSLPDAVAAG</sequence>
<gene>
    <name evidence="2" type="primary">anmK</name>
    <name evidence="3" type="ORF">GSH16_10450</name>
</gene>
<accession>A0A6B0U4L0</accession>
<keyword evidence="2 3" id="KW-0808">Transferase</keyword>
<feature type="binding site" evidence="2">
    <location>
        <begin position="16"/>
        <end position="23"/>
    </location>
    <ligand>
        <name>ATP</name>
        <dbReference type="ChEBI" id="CHEBI:30616"/>
    </ligand>
</feature>
<dbReference type="Proteomes" id="UP000436016">
    <property type="component" value="Unassembled WGS sequence"/>
</dbReference>
<proteinExistence type="inferred from homology"/>
<comment type="caution">
    <text evidence="3">The sequence shown here is derived from an EMBL/GenBank/DDBJ whole genome shotgun (WGS) entry which is preliminary data.</text>
</comment>